<dbReference type="AlphaFoldDB" id="A0A5B9MF70"/>
<proteinExistence type="predicted"/>
<dbReference type="Proteomes" id="UP000321353">
    <property type="component" value="Chromosome"/>
</dbReference>
<evidence type="ECO:0000313" key="4">
    <source>
        <dbReference type="Proteomes" id="UP000321353"/>
    </source>
</evidence>
<feature type="coiled-coil region" evidence="1">
    <location>
        <begin position="13"/>
        <end position="40"/>
    </location>
</feature>
<protein>
    <submittedName>
        <fullName evidence="3">Uncharacterized protein</fullName>
    </submittedName>
</protein>
<dbReference type="EMBL" id="CP036264">
    <property type="protein sequence ID" value="QEF99758.1"/>
    <property type="molecule type" value="Genomic_DNA"/>
</dbReference>
<organism evidence="3 4">
    <name type="scientific">Stieleria maiorica</name>
    <dbReference type="NCBI Taxonomy" id="2795974"/>
    <lineage>
        <taxon>Bacteria</taxon>
        <taxon>Pseudomonadati</taxon>
        <taxon>Planctomycetota</taxon>
        <taxon>Planctomycetia</taxon>
        <taxon>Pirellulales</taxon>
        <taxon>Pirellulaceae</taxon>
        <taxon>Stieleria</taxon>
    </lineage>
</organism>
<sequence length="153" mass="17749">MNESEEAAFWRDVEETNEWMREHNRKLREMEAEAIDFKRRLIKLWRETGISVDKLRHMERWELAEWEAASAAEAKAGATDGIAEESSDGPESPPVGKTFQDLTWARCFGVETRTIGRWRKDKSFPSSPCTVESVKQWAVKNKKTMAEDPEEDN</sequence>
<feature type="region of interest" description="Disordered" evidence="2">
    <location>
        <begin position="70"/>
        <end position="98"/>
    </location>
</feature>
<keyword evidence="1" id="KW-0175">Coiled coil</keyword>
<evidence type="ECO:0000256" key="1">
    <source>
        <dbReference type="SAM" id="Coils"/>
    </source>
</evidence>
<dbReference type="KEGG" id="smam:Mal15_38240"/>
<accession>A0A5B9MF70</accession>
<evidence type="ECO:0000313" key="3">
    <source>
        <dbReference type="EMBL" id="QEF99758.1"/>
    </source>
</evidence>
<gene>
    <name evidence="3" type="ORF">Mal15_38240</name>
</gene>
<name>A0A5B9MF70_9BACT</name>
<keyword evidence="4" id="KW-1185">Reference proteome</keyword>
<reference evidence="3 4" key="1">
    <citation type="submission" date="2019-02" db="EMBL/GenBank/DDBJ databases">
        <title>Planctomycetal bacteria perform biofilm scaping via a novel small molecule.</title>
        <authorList>
            <person name="Jeske O."/>
            <person name="Boedeker C."/>
            <person name="Wiegand S."/>
            <person name="Breitling P."/>
            <person name="Kallscheuer N."/>
            <person name="Jogler M."/>
            <person name="Rohde M."/>
            <person name="Petersen J."/>
            <person name="Medema M.H."/>
            <person name="Surup F."/>
            <person name="Jogler C."/>
        </authorList>
    </citation>
    <scope>NUCLEOTIDE SEQUENCE [LARGE SCALE GENOMIC DNA]</scope>
    <source>
        <strain evidence="3 4">Mal15</strain>
    </source>
</reference>
<dbReference type="RefSeq" id="WP_147869114.1">
    <property type="nucleotide sequence ID" value="NZ_CP036264.1"/>
</dbReference>
<evidence type="ECO:0000256" key="2">
    <source>
        <dbReference type="SAM" id="MobiDB-lite"/>
    </source>
</evidence>